<feature type="domain" description="Carrier" evidence="3">
    <location>
        <begin position="603"/>
        <end position="680"/>
    </location>
</feature>
<name>A0A0P1BFU8_9BASI</name>
<dbReference type="InterPro" id="IPR013968">
    <property type="entry name" value="PKS_KR"/>
</dbReference>
<dbReference type="InterPro" id="IPR036291">
    <property type="entry name" value="NAD(P)-bd_dom_sf"/>
</dbReference>
<accession>A0A0P1BFU8</accession>
<evidence type="ECO:0000256" key="2">
    <source>
        <dbReference type="ARBA" id="ARBA00022553"/>
    </source>
</evidence>
<dbReference type="InterPro" id="IPR036736">
    <property type="entry name" value="ACP-like_sf"/>
</dbReference>
<evidence type="ECO:0000259" key="3">
    <source>
        <dbReference type="PROSITE" id="PS50075"/>
    </source>
</evidence>
<dbReference type="Gene3D" id="3.40.50.1820">
    <property type="entry name" value="alpha/beta hydrolase"/>
    <property type="match status" value="1"/>
</dbReference>
<dbReference type="Pfam" id="PF00975">
    <property type="entry name" value="Thioesterase"/>
    <property type="match status" value="1"/>
</dbReference>
<sequence length="1023" mass="110319">MLDLDLDEEMKKERERVRERVRDVWIWMTQSIPLLDASSPVQAKASKNRLELLQSRLGCGVDDLLEGDDLEFWIDRSSSVFVPRFIRLADPEIFASSAAEPFWVCNAEGQRQVTYPPFVDKGEQVYHVDERLAISAHAALACCRRVSSATEDSPSAAFVILTSAPEASFVVASEVETIEVCGTSRPSLAAILPALLEAVVSDGCTTSEAGLTLISSGSASLDQALSRALKTMGMNVKQLSDFGEDWSWELRSCRLELLLVTNDSTDVQELWRSLSTEGRRIVLEDHLRHSFRRHSSLSISQAQVEKLLPLADSAPLVKKGLGRQTLLFNPRKAYLCVGGCNDLGLRLAAWMRQRGARTVILASRSGRNAFANKASAMSVDTHELLRYLQTAEDFDLRIETLDASSTTFVKAFWQQLNIQIGGIFLVTADIRDAPFSAQTQAHFEASYGAKGVALTNMLSAAGHATSDLDFVIATSSLASLVGNSGQSSYAAAGSGLEAIAAISQKTLTVALPPLLDGGSYIRTLSGTQGRAHASLISLGQSLGITFEQLFWILDDALHLIEDGVVINGYYVPDVDIKSLQLLSPLQASCWRHLMHDAPASQAADSAKVIKSPKGLVEEALGAQSDSLDERAPLSSLGLDSLTAVKLSGLLKRQFGLNFTQMQLLGATTLRDIQASSEGAQPNGSSASNGTVKGSAGLDSAADTCVVHLNDVTDGDPLFLIHGAGGSIAYFANVAALLPCPVYGVRETTESARLDDLDEVAEVYLREIRKVQPEGRLRLGAFSGGVITSLKIVQSMKMTPVEDGVLGLVFLDHSPSMFLSSWADNLAAILGGDANPLDDILRRTMRAAIADREPIFDAAIAAQLDLFWDEEARSGQEKPVASTGEVATWVAKFVETFRRHSRQSTIAMQKLGAPSSDSNRFDAERFVQNVRSVLAAPDGGYLPILLVKQAAGICTTATSRAVDATSGRYEWREHDLGLRAVIPSAQVMTQEGSHYAQFGSPNALKHSRVAADLASKLDAFFASL</sequence>
<proteinExistence type="predicted"/>
<keyword evidence="2" id="KW-0597">Phosphoprotein</keyword>
<dbReference type="SUPFAM" id="SSF51735">
    <property type="entry name" value="NAD(P)-binding Rossmann-fold domains"/>
    <property type="match status" value="1"/>
</dbReference>
<dbReference type="InterPro" id="IPR029058">
    <property type="entry name" value="AB_hydrolase_fold"/>
</dbReference>
<dbReference type="PANTHER" id="PTHR43775:SF37">
    <property type="entry name" value="SI:DKEY-61P9.11"/>
    <property type="match status" value="1"/>
</dbReference>
<dbReference type="InterPro" id="IPR057326">
    <property type="entry name" value="KR_dom"/>
</dbReference>
<dbReference type="Gene3D" id="3.40.50.720">
    <property type="entry name" value="NAD(P)-binding Rossmann-like Domain"/>
    <property type="match status" value="1"/>
</dbReference>
<dbReference type="SMART" id="SM00822">
    <property type="entry name" value="PKS_KR"/>
    <property type="match status" value="1"/>
</dbReference>
<dbReference type="EMBL" id="CCYA01000258">
    <property type="protein sequence ID" value="CEH15169.1"/>
    <property type="molecule type" value="Genomic_DNA"/>
</dbReference>
<dbReference type="Gene3D" id="1.10.1200.10">
    <property type="entry name" value="ACP-like"/>
    <property type="match status" value="1"/>
</dbReference>
<keyword evidence="1" id="KW-0596">Phosphopantetheine</keyword>
<dbReference type="PROSITE" id="PS00012">
    <property type="entry name" value="PHOSPHOPANTETHEINE"/>
    <property type="match status" value="1"/>
</dbReference>
<dbReference type="Proteomes" id="UP000054845">
    <property type="component" value="Unassembled WGS sequence"/>
</dbReference>
<dbReference type="AlphaFoldDB" id="A0A0P1BFU8"/>
<dbReference type="STRING" id="401625.A0A0P1BFU8"/>
<protein>
    <submittedName>
        <fullName evidence="4">Animal-type fatty acid synthase and related proteins</fullName>
    </submittedName>
</protein>
<evidence type="ECO:0000256" key="1">
    <source>
        <dbReference type="ARBA" id="ARBA00022450"/>
    </source>
</evidence>
<organism evidence="4 5">
    <name type="scientific">Ceraceosorus bombacis</name>
    <dbReference type="NCBI Taxonomy" id="401625"/>
    <lineage>
        <taxon>Eukaryota</taxon>
        <taxon>Fungi</taxon>
        <taxon>Dikarya</taxon>
        <taxon>Basidiomycota</taxon>
        <taxon>Ustilaginomycotina</taxon>
        <taxon>Exobasidiomycetes</taxon>
        <taxon>Ceraceosorales</taxon>
        <taxon>Ceraceosoraceae</taxon>
        <taxon>Ceraceosorus</taxon>
    </lineage>
</organism>
<keyword evidence="5" id="KW-1185">Reference proteome</keyword>
<dbReference type="PANTHER" id="PTHR43775">
    <property type="entry name" value="FATTY ACID SYNTHASE"/>
    <property type="match status" value="1"/>
</dbReference>
<dbReference type="Pfam" id="PF08659">
    <property type="entry name" value="KR"/>
    <property type="match status" value="1"/>
</dbReference>
<dbReference type="Pfam" id="PF00550">
    <property type="entry name" value="PP-binding"/>
    <property type="match status" value="1"/>
</dbReference>
<dbReference type="InterPro" id="IPR050091">
    <property type="entry name" value="PKS_NRPS_Biosynth_Enz"/>
</dbReference>
<dbReference type="GO" id="GO:0006633">
    <property type="term" value="P:fatty acid biosynthetic process"/>
    <property type="evidence" value="ECO:0007669"/>
    <property type="project" value="TreeGrafter"/>
</dbReference>
<dbReference type="OrthoDB" id="2898237at2759"/>
<dbReference type="GO" id="GO:0004312">
    <property type="term" value="F:fatty acid synthase activity"/>
    <property type="evidence" value="ECO:0007669"/>
    <property type="project" value="TreeGrafter"/>
</dbReference>
<dbReference type="InterPro" id="IPR006162">
    <property type="entry name" value="Ppantetheine_attach_site"/>
</dbReference>
<dbReference type="PROSITE" id="PS50075">
    <property type="entry name" value="CARRIER"/>
    <property type="match status" value="1"/>
</dbReference>
<dbReference type="SUPFAM" id="SSF47336">
    <property type="entry name" value="ACP-like"/>
    <property type="match status" value="1"/>
</dbReference>
<dbReference type="InterPro" id="IPR009081">
    <property type="entry name" value="PP-bd_ACP"/>
</dbReference>
<evidence type="ECO:0000313" key="4">
    <source>
        <dbReference type="EMBL" id="CEH15169.1"/>
    </source>
</evidence>
<evidence type="ECO:0000313" key="5">
    <source>
        <dbReference type="Proteomes" id="UP000054845"/>
    </source>
</evidence>
<dbReference type="SUPFAM" id="SSF53474">
    <property type="entry name" value="alpha/beta-Hydrolases"/>
    <property type="match status" value="1"/>
</dbReference>
<reference evidence="4 5" key="1">
    <citation type="submission" date="2014-09" db="EMBL/GenBank/DDBJ databases">
        <authorList>
            <person name="Magalhaes I.L.F."/>
            <person name="Oliveira U."/>
            <person name="Santos F.R."/>
            <person name="Vidigal T.H.D.A."/>
            <person name="Brescovit A.D."/>
            <person name="Santos A.J."/>
        </authorList>
    </citation>
    <scope>NUCLEOTIDE SEQUENCE [LARGE SCALE GENOMIC DNA]</scope>
</reference>
<dbReference type="InterPro" id="IPR001031">
    <property type="entry name" value="Thioesterase"/>
</dbReference>